<reference evidence="1 2" key="1">
    <citation type="journal article" date="2012" name="Plant Cell">
        <title>Genome comparison of barley and maize smut fungi reveals targeted loss of RNA silencing components and species-specific presence of transposable elements.</title>
        <authorList>
            <person name="Laurie J.D."/>
            <person name="Ali S."/>
            <person name="Linning R."/>
            <person name="Mannhaupt G."/>
            <person name="Wong P."/>
            <person name="Gueldener U."/>
            <person name="Muensterkoetter M."/>
            <person name="Moore R."/>
            <person name="Kahmann R."/>
            <person name="Bakkeren G."/>
            <person name="Schirawski J."/>
        </authorList>
    </citation>
    <scope>NUCLEOTIDE SEQUENCE [LARGE SCALE GENOMIC DNA]</scope>
    <source>
        <strain evidence="2">Uh4875-4</strain>
    </source>
</reference>
<evidence type="ECO:0000313" key="2">
    <source>
        <dbReference type="Proteomes" id="UP000006174"/>
    </source>
</evidence>
<accession>I2FRV9</accession>
<sequence length="81" mass="9282">MVMMMERQSFEIVNRTRIVNSGDPSTVAWDLATQSTAEHSRAQQSTATQVWPTFSPSFQPGTLFFSTLEQQYDCKARHLLR</sequence>
<dbReference type="AlphaFoldDB" id="I2FRV9"/>
<evidence type="ECO:0000313" key="1">
    <source>
        <dbReference type="EMBL" id="CCF49652.1"/>
    </source>
</evidence>
<name>I2FRV9_USTHO</name>
<proteinExistence type="predicted"/>
<gene>
    <name evidence="1" type="ORF">UHOR_03162</name>
</gene>
<protein>
    <submittedName>
        <fullName evidence="1">Uncharacterized protein</fullName>
    </submittedName>
</protein>
<dbReference type="Proteomes" id="UP000006174">
    <property type="component" value="Unassembled WGS sequence"/>
</dbReference>
<organism evidence="1 2">
    <name type="scientific">Ustilago hordei</name>
    <name type="common">Barley covered smut fungus</name>
    <dbReference type="NCBI Taxonomy" id="120017"/>
    <lineage>
        <taxon>Eukaryota</taxon>
        <taxon>Fungi</taxon>
        <taxon>Dikarya</taxon>
        <taxon>Basidiomycota</taxon>
        <taxon>Ustilaginomycotina</taxon>
        <taxon>Ustilaginomycetes</taxon>
        <taxon>Ustilaginales</taxon>
        <taxon>Ustilaginaceae</taxon>
        <taxon>Ustilago</taxon>
    </lineage>
</organism>
<keyword evidence="2" id="KW-1185">Reference proteome</keyword>
<dbReference type="EMBL" id="CAGI01000147">
    <property type="protein sequence ID" value="CCF49652.1"/>
    <property type="molecule type" value="Genomic_DNA"/>
</dbReference>
<comment type="caution">
    <text evidence="1">The sequence shown here is derived from an EMBL/GenBank/DDBJ whole genome shotgun (WGS) entry which is preliminary data.</text>
</comment>
<dbReference type="HOGENOM" id="CLU_2575636_0_0_1"/>